<proteinExistence type="predicted"/>
<dbReference type="EMBL" id="QPIZ01000003">
    <property type="protein sequence ID" value="RCW38656.1"/>
    <property type="molecule type" value="Genomic_DNA"/>
</dbReference>
<organism evidence="2 3">
    <name type="scientific">Marinilabilia salmonicolor</name>
    <dbReference type="NCBI Taxonomy" id="989"/>
    <lineage>
        <taxon>Bacteria</taxon>
        <taxon>Pseudomonadati</taxon>
        <taxon>Bacteroidota</taxon>
        <taxon>Bacteroidia</taxon>
        <taxon>Marinilabiliales</taxon>
        <taxon>Marinilabiliaceae</taxon>
        <taxon>Marinilabilia</taxon>
    </lineage>
</organism>
<reference evidence="2 3" key="1">
    <citation type="submission" date="2018-07" db="EMBL/GenBank/DDBJ databases">
        <title>Freshwater and sediment microbial communities from various areas in North America, analyzing microbe dynamics in response to fracking.</title>
        <authorList>
            <person name="Lamendella R."/>
        </authorList>
    </citation>
    <scope>NUCLEOTIDE SEQUENCE [LARGE SCALE GENOMIC DNA]</scope>
    <source>
        <strain evidence="2 3">160A</strain>
    </source>
</reference>
<dbReference type="InterPro" id="IPR043732">
    <property type="entry name" value="DUF5675"/>
</dbReference>
<feature type="domain" description="DUF5675" evidence="1">
    <location>
        <begin position="4"/>
        <end position="122"/>
    </location>
</feature>
<accession>A0A368VC03</accession>
<dbReference type="RefSeq" id="WP_114436420.1">
    <property type="nucleotide sequence ID" value="NZ_QPIZ01000003.1"/>
</dbReference>
<dbReference type="Pfam" id="PF18925">
    <property type="entry name" value="DUF5675"/>
    <property type="match status" value="1"/>
</dbReference>
<comment type="caution">
    <text evidence="2">The sequence shown here is derived from an EMBL/GenBank/DDBJ whole genome shotgun (WGS) entry which is preliminary data.</text>
</comment>
<evidence type="ECO:0000259" key="1">
    <source>
        <dbReference type="Pfam" id="PF18925"/>
    </source>
</evidence>
<evidence type="ECO:0000313" key="3">
    <source>
        <dbReference type="Proteomes" id="UP000252733"/>
    </source>
</evidence>
<gene>
    <name evidence="2" type="ORF">DFO77_103126</name>
</gene>
<sequence>MKLKLERIFKGENYTIGKLYIDGVYFCDTLEDKVRELNNISDKVYGKTAVLSGVYDVILSYSPSFKRVLPELLNVPYFKYIRIHSGNKADDSNGCILVGENKVKGKVINSRITENKLMDILEDNQTNLKIEIV</sequence>
<keyword evidence="3" id="KW-1185">Reference proteome</keyword>
<name>A0A368VC03_9BACT</name>
<protein>
    <recommendedName>
        <fullName evidence="1">DUF5675 domain-containing protein</fullName>
    </recommendedName>
</protein>
<dbReference type="AlphaFoldDB" id="A0A368VC03"/>
<evidence type="ECO:0000313" key="2">
    <source>
        <dbReference type="EMBL" id="RCW38656.1"/>
    </source>
</evidence>
<dbReference type="Proteomes" id="UP000252733">
    <property type="component" value="Unassembled WGS sequence"/>
</dbReference>